<dbReference type="Proteomes" id="UP000027442">
    <property type="component" value="Unassembled WGS sequence"/>
</dbReference>
<organism evidence="2 3">
    <name type="scientific">Hoylesella loescheii DSM 19665 = JCM 12249 = ATCC 15930</name>
    <dbReference type="NCBI Taxonomy" id="1122985"/>
    <lineage>
        <taxon>Bacteria</taxon>
        <taxon>Pseudomonadati</taxon>
        <taxon>Bacteroidota</taxon>
        <taxon>Bacteroidia</taxon>
        <taxon>Bacteroidales</taxon>
        <taxon>Prevotellaceae</taxon>
        <taxon>Hoylesella</taxon>
    </lineage>
</organism>
<reference evidence="2 3" key="1">
    <citation type="submission" date="2013-08" db="EMBL/GenBank/DDBJ databases">
        <authorList>
            <person name="Weinstock G."/>
            <person name="Sodergren E."/>
            <person name="Wylie T."/>
            <person name="Fulton L."/>
            <person name="Fulton R."/>
            <person name="Fronick C."/>
            <person name="O'Laughlin M."/>
            <person name="Godfrey J."/>
            <person name="Miner T."/>
            <person name="Herter B."/>
            <person name="Appelbaum E."/>
            <person name="Cordes M."/>
            <person name="Lek S."/>
            <person name="Wollam A."/>
            <person name="Pepin K.H."/>
            <person name="Palsikar V.B."/>
            <person name="Mitreva M."/>
            <person name="Wilson R.K."/>
        </authorList>
    </citation>
    <scope>NUCLEOTIDE SEQUENCE [LARGE SCALE GENOMIC DNA]</scope>
    <source>
        <strain evidence="2 3">ATCC 15930</strain>
    </source>
</reference>
<comment type="caution">
    <text evidence="2">The sequence shown here is derived from an EMBL/GenBank/DDBJ whole genome shotgun (WGS) entry which is preliminary data.</text>
</comment>
<sequence length="227" mass="25005">MHNTMHLVRHTLPKALTFSGSNIIIRLIFLSLLFANALQGLGAERASCRIGGSPNSLQTAKATCHVLPFREKAQVANDADSLHISQKPQGVNVKGTAYRYEDEEKLTITWQPHALNVASNHRYTKPGVGGVYAATSVETAFREVMHYGVDMNRRVLVTRHYELHNALDLTNPETRKLLGVTLEDITGDCYELTHRLGDFALQNGYDGLVVPSARNVGGVNIVVFKGL</sequence>
<dbReference type="SMART" id="SM00953">
    <property type="entry name" value="RES"/>
    <property type="match status" value="1"/>
</dbReference>
<gene>
    <name evidence="2" type="ORF">HMPREF1991_02639</name>
</gene>
<dbReference type="Pfam" id="PF08808">
    <property type="entry name" value="RES"/>
    <property type="match status" value="1"/>
</dbReference>
<dbReference type="AlphaFoldDB" id="A0A069QEQ6"/>
<evidence type="ECO:0000259" key="1">
    <source>
        <dbReference type="SMART" id="SM00953"/>
    </source>
</evidence>
<dbReference type="HOGENOM" id="CLU_1218877_0_0_10"/>
<accession>A0A069QEQ6</accession>
<name>A0A069QEQ6_HOYLO</name>
<dbReference type="InterPro" id="IPR014914">
    <property type="entry name" value="RES_dom"/>
</dbReference>
<dbReference type="EMBL" id="JNGW01000116">
    <property type="protein sequence ID" value="KDR51275.1"/>
    <property type="molecule type" value="Genomic_DNA"/>
</dbReference>
<keyword evidence="3" id="KW-1185">Reference proteome</keyword>
<dbReference type="PATRIC" id="fig|1122985.7.peg.2733"/>
<proteinExistence type="predicted"/>
<protein>
    <submittedName>
        <fullName evidence="2">RES domain protein</fullName>
    </submittedName>
</protein>
<feature type="domain" description="RES" evidence="1">
    <location>
        <begin position="110"/>
        <end position="227"/>
    </location>
</feature>
<evidence type="ECO:0000313" key="2">
    <source>
        <dbReference type="EMBL" id="KDR51275.1"/>
    </source>
</evidence>
<evidence type="ECO:0000313" key="3">
    <source>
        <dbReference type="Proteomes" id="UP000027442"/>
    </source>
</evidence>